<keyword evidence="22" id="KW-0472">Membrane</keyword>
<evidence type="ECO:0000313" key="26">
    <source>
        <dbReference type="Proteomes" id="UP001479520"/>
    </source>
</evidence>
<dbReference type="PROSITE" id="PS50109">
    <property type="entry name" value="HIS_KIN"/>
    <property type="match status" value="1"/>
</dbReference>
<dbReference type="InterPro" id="IPR003661">
    <property type="entry name" value="HisK_dim/P_dom"/>
</dbReference>
<evidence type="ECO:0000256" key="11">
    <source>
        <dbReference type="ARBA" id="ARBA00022801"/>
    </source>
</evidence>
<dbReference type="EMBL" id="CP151406">
    <property type="protein sequence ID" value="WZJ20598.1"/>
    <property type="molecule type" value="Genomic_DNA"/>
</dbReference>
<protein>
    <recommendedName>
        <fullName evidence="19">Signal transduction histidine-protein kinase/phosphatase MprB</fullName>
        <ecNumber evidence="5">2.7.13.3</ecNumber>
    </recommendedName>
    <alternativeName>
        <fullName evidence="20">Mycobacterial persistence regulator B</fullName>
    </alternativeName>
</protein>
<sequence>MSLSFRHGMLAGVLLIVSLLGGVAAHGWWLLEGLVGQSRESNQHALKLTAVVQALAERTVDMERSARQYLVLGDPVLRERFDEHHAQSLALLGQIDLPELSESAMAWRQLAGQLHDGLAQGQSAEELQPLLAELGALNEDIRRRSQRWIEASNARLLDELERQRGQLQQRLLLALGGALIAALLMTWWLIRPVRQLETAIGRLGGKDFREQVVVEGPADLRRLGQKLDDLRQRLAELEADRERKLRHVSHELKTPLAALKEGVALLAEEVPGPLSATQREVVDILDHKVGSLQRQIESLLMLNAAAYEARQLDVAQVSPGQLLADAAGRHALAAQARQVRIVVEAGEGMARLDAGKLAVILDNLLANAIDFSPDGATIRLCAVSTPTGWQIDCIDQGPGIAPEDLRRIFEPFVQGRRQAPVPRQGSGVGLSIVRELVGAMGGRVDLLPGETGAHFRVELNHAR</sequence>
<feature type="transmembrane region" description="Helical" evidence="22">
    <location>
        <begin position="171"/>
        <end position="190"/>
    </location>
</feature>
<keyword evidence="22" id="KW-0812">Transmembrane</keyword>
<dbReference type="InterPro" id="IPR050980">
    <property type="entry name" value="2C_sensor_his_kinase"/>
</dbReference>
<evidence type="ECO:0000256" key="12">
    <source>
        <dbReference type="ARBA" id="ARBA00022840"/>
    </source>
</evidence>
<evidence type="ECO:0000256" key="19">
    <source>
        <dbReference type="ARBA" id="ARBA00040454"/>
    </source>
</evidence>
<dbReference type="Proteomes" id="UP001479520">
    <property type="component" value="Chromosome"/>
</dbReference>
<keyword evidence="18" id="KW-0464">Manganese</keyword>
<dbReference type="InterPro" id="IPR004358">
    <property type="entry name" value="Sig_transdc_His_kin-like_C"/>
</dbReference>
<evidence type="ECO:0000256" key="8">
    <source>
        <dbReference type="ARBA" id="ARBA00022679"/>
    </source>
</evidence>
<reference evidence="25 26" key="1">
    <citation type="submission" date="2024-04" db="EMBL/GenBank/DDBJ databases">
        <title>Dissimilatory iodate-reducing microorganisms contribute to the enrichment of iodine in groundwater.</title>
        <authorList>
            <person name="Jiang Z."/>
        </authorList>
    </citation>
    <scope>NUCLEOTIDE SEQUENCE [LARGE SCALE GENOMIC DNA]</scope>
    <source>
        <strain evidence="25 26">NCP973</strain>
    </source>
</reference>
<evidence type="ECO:0000256" key="13">
    <source>
        <dbReference type="ARBA" id="ARBA00022842"/>
    </source>
</evidence>
<accession>A0ABZ2XDZ9</accession>
<dbReference type="InterPro" id="IPR036890">
    <property type="entry name" value="HATPase_C_sf"/>
</dbReference>
<comment type="cofactor">
    <cofactor evidence="3">
        <name>Mg(2+)</name>
        <dbReference type="ChEBI" id="CHEBI:18420"/>
    </cofactor>
</comment>
<comment type="subcellular location">
    <subcellularLocation>
        <location evidence="4">Cell membrane</location>
        <topology evidence="4">Multi-pass membrane protein</topology>
    </subcellularLocation>
</comment>
<evidence type="ECO:0000256" key="17">
    <source>
        <dbReference type="ARBA" id="ARBA00023026"/>
    </source>
</evidence>
<dbReference type="PROSITE" id="PS50885">
    <property type="entry name" value="HAMP"/>
    <property type="match status" value="1"/>
</dbReference>
<keyword evidence="15" id="KW-0902">Two-component regulatory system</keyword>
<gene>
    <name evidence="25" type="ORF">AADV58_11615</name>
</gene>
<keyword evidence="13" id="KW-0460">Magnesium</keyword>
<keyword evidence="17" id="KW-0843">Virulence</keyword>
<dbReference type="Pfam" id="PF00512">
    <property type="entry name" value="HisKA"/>
    <property type="match status" value="1"/>
</dbReference>
<keyword evidence="11" id="KW-0378">Hydrolase</keyword>
<keyword evidence="9" id="KW-0547">Nucleotide-binding</keyword>
<dbReference type="PRINTS" id="PR00344">
    <property type="entry name" value="BCTRLSENSOR"/>
</dbReference>
<feature type="domain" description="Histidine kinase" evidence="23">
    <location>
        <begin position="247"/>
        <end position="463"/>
    </location>
</feature>
<evidence type="ECO:0000256" key="9">
    <source>
        <dbReference type="ARBA" id="ARBA00022741"/>
    </source>
</evidence>
<dbReference type="Pfam" id="PF00672">
    <property type="entry name" value="HAMP"/>
    <property type="match status" value="1"/>
</dbReference>
<keyword evidence="6" id="KW-1003">Cell membrane</keyword>
<keyword evidence="22" id="KW-1133">Transmembrane helix</keyword>
<evidence type="ECO:0000256" key="10">
    <source>
        <dbReference type="ARBA" id="ARBA00022777"/>
    </source>
</evidence>
<keyword evidence="26" id="KW-1185">Reference proteome</keyword>
<dbReference type="CDD" id="cd00082">
    <property type="entry name" value="HisKA"/>
    <property type="match status" value="1"/>
</dbReference>
<evidence type="ECO:0000256" key="4">
    <source>
        <dbReference type="ARBA" id="ARBA00004651"/>
    </source>
</evidence>
<name>A0ABZ2XDZ9_9RHOO</name>
<comment type="catalytic activity">
    <reaction evidence="1">
        <text>ATP + protein L-histidine = ADP + protein N-phospho-L-histidine.</text>
        <dbReference type="EC" id="2.7.13.3"/>
    </reaction>
</comment>
<dbReference type="EC" id="2.7.13.3" evidence="5"/>
<evidence type="ECO:0000256" key="16">
    <source>
        <dbReference type="ARBA" id="ARBA00023016"/>
    </source>
</evidence>
<dbReference type="CDD" id="cd00075">
    <property type="entry name" value="HATPase"/>
    <property type="match status" value="1"/>
</dbReference>
<evidence type="ECO:0000256" key="5">
    <source>
        <dbReference type="ARBA" id="ARBA00012438"/>
    </source>
</evidence>
<evidence type="ECO:0000256" key="1">
    <source>
        <dbReference type="ARBA" id="ARBA00000085"/>
    </source>
</evidence>
<dbReference type="SUPFAM" id="SSF47384">
    <property type="entry name" value="Homodimeric domain of signal transducing histidine kinase"/>
    <property type="match status" value="1"/>
</dbReference>
<feature type="domain" description="HAMP" evidence="24">
    <location>
        <begin position="187"/>
        <end position="239"/>
    </location>
</feature>
<keyword evidence="21" id="KW-0175">Coiled coil</keyword>
<evidence type="ECO:0000256" key="15">
    <source>
        <dbReference type="ARBA" id="ARBA00023012"/>
    </source>
</evidence>
<organism evidence="25 26">
    <name type="scientific">Azonexus hydrophilus</name>
    <dbReference type="NCBI Taxonomy" id="418702"/>
    <lineage>
        <taxon>Bacteria</taxon>
        <taxon>Pseudomonadati</taxon>
        <taxon>Pseudomonadota</taxon>
        <taxon>Betaproteobacteria</taxon>
        <taxon>Rhodocyclales</taxon>
        <taxon>Azonexaceae</taxon>
        <taxon>Azonexus</taxon>
    </lineage>
</organism>
<evidence type="ECO:0000256" key="3">
    <source>
        <dbReference type="ARBA" id="ARBA00001946"/>
    </source>
</evidence>
<evidence type="ECO:0000256" key="7">
    <source>
        <dbReference type="ARBA" id="ARBA00022553"/>
    </source>
</evidence>
<feature type="coiled-coil region" evidence="21">
    <location>
        <begin position="220"/>
        <end position="247"/>
    </location>
</feature>
<evidence type="ECO:0000256" key="20">
    <source>
        <dbReference type="ARBA" id="ARBA00041776"/>
    </source>
</evidence>
<dbReference type="Gene3D" id="3.30.565.10">
    <property type="entry name" value="Histidine kinase-like ATPase, C-terminal domain"/>
    <property type="match status" value="1"/>
</dbReference>
<keyword evidence="12" id="KW-0067">ATP-binding</keyword>
<dbReference type="Pfam" id="PF02518">
    <property type="entry name" value="HATPase_c"/>
    <property type="match status" value="1"/>
</dbReference>
<evidence type="ECO:0000256" key="22">
    <source>
        <dbReference type="SAM" id="Phobius"/>
    </source>
</evidence>
<dbReference type="RefSeq" id="WP_341743268.1">
    <property type="nucleotide sequence ID" value="NZ_CP151406.1"/>
</dbReference>
<dbReference type="SMART" id="SM00387">
    <property type="entry name" value="HATPase_c"/>
    <property type="match status" value="1"/>
</dbReference>
<keyword evidence="8" id="KW-0808">Transferase</keyword>
<dbReference type="PANTHER" id="PTHR44936:SF9">
    <property type="entry name" value="SENSOR PROTEIN CREC"/>
    <property type="match status" value="1"/>
</dbReference>
<dbReference type="PANTHER" id="PTHR44936">
    <property type="entry name" value="SENSOR PROTEIN CREC"/>
    <property type="match status" value="1"/>
</dbReference>
<evidence type="ECO:0000256" key="2">
    <source>
        <dbReference type="ARBA" id="ARBA00001936"/>
    </source>
</evidence>
<dbReference type="InterPro" id="IPR003594">
    <property type="entry name" value="HATPase_dom"/>
</dbReference>
<dbReference type="Gene3D" id="1.10.287.130">
    <property type="match status" value="1"/>
</dbReference>
<keyword evidence="10 25" id="KW-0418">Kinase</keyword>
<keyword evidence="16" id="KW-0346">Stress response</keyword>
<dbReference type="SMART" id="SM00304">
    <property type="entry name" value="HAMP"/>
    <property type="match status" value="1"/>
</dbReference>
<evidence type="ECO:0000256" key="6">
    <source>
        <dbReference type="ARBA" id="ARBA00022475"/>
    </source>
</evidence>
<dbReference type="InterPro" id="IPR003660">
    <property type="entry name" value="HAMP_dom"/>
</dbReference>
<evidence type="ECO:0000256" key="18">
    <source>
        <dbReference type="ARBA" id="ARBA00023211"/>
    </source>
</evidence>
<dbReference type="SMART" id="SM00388">
    <property type="entry name" value="HisKA"/>
    <property type="match status" value="1"/>
</dbReference>
<evidence type="ECO:0000259" key="23">
    <source>
        <dbReference type="PROSITE" id="PS50109"/>
    </source>
</evidence>
<evidence type="ECO:0000256" key="21">
    <source>
        <dbReference type="SAM" id="Coils"/>
    </source>
</evidence>
<comment type="cofactor">
    <cofactor evidence="2">
        <name>Mn(2+)</name>
        <dbReference type="ChEBI" id="CHEBI:29035"/>
    </cofactor>
</comment>
<dbReference type="SUPFAM" id="SSF55874">
    <property type="entry name" value="ATPase domain of HSP90 chaperone/DNA topoisomerase II/histidine kinase"/>
    <property type="match status" value="1"/>
</dbReference>
<proteinExistence type="predicted"/>
<keyword evidence="14" id="KW-0904">Protein phosphatase</keyword>
<evidence type="ECO:0000313" key="25">
    <source>
        <dbReference type="EMBL" id="WZJ20598.1"/>
    </source>
</evidence>
<dbReference type="GO" id="GO:0016301">
    <property type="term" value="F:kinase activity"/>
    <property type="evidence" value="ECO:0007669"/>
    <property type="project" value="UniProtKB-KW"/>
</dbReference>
<evidence type="ECO:0000259" key="24">
    <source>
        <dbReference type="PROSITE" id="PS50885"/>
    </source>
</evidence>
<dbReference type="InterPro" id="IPR005467">
    <property type="entry name" value="His_kinase_dom"/>
</dbReference>
<keyword evidence="7" id="KW-0597">Phosphoprotein</keyword>
<dbReference type="InterPro" id="IPR036097">
    <property type="entry name" value="HisK_dim/P_sf"/>
</dbReference>
<evidence type="ECO:0000256" key="14">
    <source>
        <dbReference type="ARBA" id="ARBA00022912"/>
    </source>
</evidence>